<dbReference type="RefSeq" id="WP_109568921.1">
    <property type="nucleotide sequence ID" value="NZ_CP029463.1"/>
</dbReference>
<feature type="domain" description="NADP-dependent oxidoreductase" evidence="1">
    <location>
        <begin position="6"/>
        <end position="277"/>
    </location>
</feature>
<evidence type="ECO:0000313" key="2">
    <source>
        <dbReference type="EMBL" id="AWM13553.1"/>
    </source>
</evidence>
<dbReference type="Pfam" id="PF00248">
    <property type="entry name" value="Aldo_ket_red"/>
    <property type="match status" value="1"/>
</dbReference>
<protein>
    <submittedName>
        <fullName evidence="2">Aldo/keto reductase</fullName>
    </submittedName>
</protein>
<dbReference type="Gene3D" id="3.20.20.100">
    <property type="entry name" value="NADP-dependent oxidoreductase domain"/>
    <property type="match status" value="1"/>
</dbReference>
<gene>
    <name evidence="2" type="ORF">DI487_06565</name>
</gene>
<dbReference type="EMBL" id="CP029463">
    <property type="protein sequence ID" value="AWM13553.1"/>
    <property type="molecule type" value="Genomic_DNA"/>
</dbReference>
<dbReference type="GO" id="GO:0005829">
    <property type="term" value="C:cytosol"/>
    <property type="evidence" value="ECO:0007669"/>
    <property type="project" value="TreeGrafter"/>
</dbReference>
<keyword evidence="3" id="KW-1185">Reference proteome</keyword>
<evidence type="ECO:0000259" key="1">
    <source>
        <dbReference type="Pfam" id="PF00248"/>
    </source>
</evidence>
<dbReference type="SUPFAM" id="SSF51430">
    <property type="entry name" value="NAD(P)-linked oxidoreductase"/>
    <property type="match status" value="1"/>
</dbReference>
<dbReference type="PANTHER" id="PTHR43364:SF1">
    <property type="entry name" value="OXIDOREDUCTASE YDHF"/>
    <property type="match status" value="1"/>
</dbReference>
<dbReference type="AlphaFoldDB" id="A0A2U8QTQ1"/>
<dbReference type="OrthoDB" id="9773828at2"/>
<dbReference type="InterPro" id="IPR050523">
    <property type="entry name" value="AKR_Detox_Biosynth"/>
</dbReference>
<dbReference type="InterPro" id="IPR036812">
    <property type="entry name" value="NAD(P)_OxRdtase_dom_sf"/>
</dbReference>
<name>A0A2U8QTQ1_9FLAO</name>
<sequence length="287" mass="32908">MIKSNVIAGVMNWGVWGKNLSISEMAERINCLISEGIYCFDHADIYGGYSTEESFGNALQKANVAREKIQLITKCGIQYVCEAKPHTIKHYDYSKEHITAAVHQSLKNLKTDYLDILLLHRPSPLLQAEEVAETITQLKKEGKILGFGVSNFLPHQTALLRRYIPVDYNQIQFSATHYHPMTNGELDYMKLHDIQPMAWNPLGSVFREENEQTNRLKMLLADLILKYEVSAEIILLTWILRHPSKIIPVIGTTNLDRILNLKKLLDFELETEDWFAIWTASMGHRVP</sequence>
<dbReference type="InterPro" id="IPR023210">
    <property type="entry name" value="NADP_OxRdtase_dom"/>
</dbReference>
<dbReference type="Proteomes" id="UP000245429">
    <property type="component" value="Chromosome"/>
</dbReference>
<organism evidence="2 3">
    <name type="scientific">Flavobacterium sediminis</name>
    <dbReference type="NCBI Taxonomy" id="2201181"/>
    <lineage>
        <taxon>Bacteria</taxon>
        <taxon>Pseudomonadati</taxon>
        <taxon>Bacteroidota</taxon>
        <taxon>Flavobacteriia</taxon>
        <taxon>Flavobacteriales</taxon>
        <taxon>Flavobacteriaceae</taxon>
        <taxon>Flavobacterium</taxon>
    </lineage>
</organism>
<dbReference type="PANTHER" id="PTHR43364">
    <property type="entry name" value="NADH-SPECIFIC METHYLGLYOXAL REDUCTASE-RELATED"/>
    <property type="match status" value="1"/>
</dbReference>
<accession>A0A2U8QTQ1</accession>
<reference evidence="2 3" key="1">
    <citation type="submission" date="2018-05" db="EMBL/GenBank/DDBJ databases">
        <title>Flavobacterium sp. MEBiC07310.</title>
        <authorList>
            <person name="Baek K."/>
        </authorList>
    </citation>
    <scope>NUCLEOTIDE SEQUENCE [LARGE SCALE GENOMIC DNA]</scope>
    <source>
        <strain evidence="2 3">MEBiC07310</strain>
    </source>
</reference>
<evidence type="ECO:0000313" key="3">
    <source>
        <dbReference type="Proteomes" id="UP000245429"/>
    </source>
</evidence>
<proteinExistence type="predicted"/>
<dbReference type="CDD" id="cd19092">
    <property type="entry name" value="AKR_BsYcsN_EcYdhF-like"/>
    <property type="match status" value="1"/>
</dbReference>
<dbReference type="KEGG" id="fse:DI487_06565"/>